<dbReference type="EMBL" id="DQTV01000064">
    <property type="protein sequence ID" value="HIP57110.1"/>
    <property type="molecule type" value="Genomic_DNA"/>
</dbReference>
<organism evidence="1 2">
    <name type="scientific">Ignisphaera aggregans</name>
    <dbReference type="NCBI Taxonomy" id="334771"/>
    <lineage>
        <taxon>Archaea</taxon>
        <taxon>Thermoproteota</taxon>
        <taxon>Thermoprotei</taxon>
        <taxon>Desulfurococcales</taxon>
        <taxon>Desulfurococcaceae</taxon>
        <taxon>Ignisphaera</taxon>
    </lineage>
</organism>
<protein>
    <submittedName>
        <fullName evidence="1">Uncharacterized protein</fullName>
    </submittedName>
</protein>
<gene>
    <name evidence="1" type="ORF">EYH02_03460</name>
</gene>
<name>A0A833DTP2_9CREN</name>
<comment type="caution">
    <text evidence="1">The sequence shown here is derived from an EMBL/GenBank/DDBJ whole genome shotgun (WGS) entry which is preliminary data.</text>
</comment>
<dbReference type="AlphaFoldDB" id="A0A833DTP2"/>
<evidence type="ECO:0000313" key="1">
    <source>
        <dbReference type="EMBL" id="HIP57110.1"/>
    </source>
</evidence>
<proteinExistence type="predicted"/>
<accession>A0A833DTP2</accession>
<sequence length="114" mass="13303">MRCREMVVDSVFEATKSRLYSCIKELRIDTNIKEIAVTDSKTIVIVLKELPYIRLRYVASNIKKCLGGIVHANDINLLIEVKGVRYRIEQLVKPCSLCILYSFCNMLRRLRKYC</sequence>
<evidence type="ECO:0000313" key="2">
    <source>
        <dbReference type="Proteomes" id="UP000605805"/>
    </source>
</evidence>
<dbReference type="Proteomes" id="UP000605805">
    <property type="component" value="Unassembled WGS sequence"/>
</dbReference>
<reference evidence="1" key="1">
    <citation type="journal article" date="2020" name="ISME J.">
        <title>Gammaproteobacteria mediating utilization of methyl-, sulfur- and petroleum organic compounds in deep ocean hydrothermal plumes.</title>
        <authorList>
            <person name="Zhou Z."/>
            <person name="Liu Y."/>
            <person name="Pan J."/>
            <person name="Cron B.R."/>
            <person name="Toner B.M."/>
            <person name="Anantharaman K."/>
            <person name="Breier J.A."/>
            <person name="Dick G.J."/>
            <person name="Li M."/>
        </authorList>
    </citation>
    <scope>NUCLEOTIDE SEQUENCE</scope>
    <source>
        <strain evidence="1">SZUA-1435</strain>
    </source>
</reference>